<evidence type="ECO:0000256" key="2">
    <source>
        <dbReference type="ARBA" id="ARBA00022448"/>
    </source>
</evidence>
<keyword evidence="10" id="KW-1185">Reference proteome</keyword>
<dbReference type="Proteomes" id="UP000001191">
    <property type="component" value="Chromosome"/>
</dbReference>
<feature type="transmembrane region" description="Helical" evidence="7">
    <location>
        <begin position="20"/>
        <end position="40"/>
    </location>
</feature>
<dbReference type="PhylomeDB" id="B2J645"/>
<evidence type="ECO:0000313" key="10">
    <source>
        <dbReference type="Proteomes" id="UP000001191"/>
    </source>
</evidence>
<evidence type="ECO:0000256" key="4">
    <source>
        <dbReference type="ARBA" id="ARBA00022692"/>
    </source>
</evidence>
<name>B2J645_NOSP7</name>
<evidence type="ECO:0000256" key="1">
    <source>
        <dbReference type="ARBA" id="ARBA00004651"/>
    </source>
</evidence>
<dbReference type="RefSeq" id="WP_012408746.1">
    <property type="nucleotide sequence ID" value="NC_010628.1"/>
</dbReference>
<evidence type="ECO:0000256" key="5">
    <source>
        <dbReference type="ARBA" id="ARBA00022989"/>
    </source>
</evidence>
<feature type="transmembrane region" description="Helical" evidence="7">
    <location>
        <begin position="356"/>
        <end position="376"/>
    </location>
</feature>
<sequence>MLLFKFSLAWINLVHNRQRFITALGAVVFAVVLMFIQLGFRNAMLQSSVEFINRLDADLILTSRHRYVSFYDYTFKKNRLYQVQGFDGVQAVSPLYLAIGIWKNQGGVRQRPIRIFGYNLKSQTFSIPDIPNYINALQFPDTVIADKKSRQDFGDITPGVEVELLDRKVKIIGNFQLGTDFVADGNLITSDQNFLRIFHGHPYGDFGNIRTSLDDVDFGLIKIKSHDFNVKNLVEILNKSLPPDVVVMTKKEFIEQDIKYFDKSTPIGFMFGLGTVIGFFVGIIVVYNIIYTDINNNLPQYGTLRAIGYSNSYLFAIIVLQSAILAIIGFFPGLFASILIYQVMAKSTGLLVEMSLGVASLVAILTIFMCILAGLIGAKKIQGLDPAEVYEQKT</sequence>
<keyword evidence="6 7" id="KW-0472">Membrane</keyword>
<organism evidence="9 10">
    <name type="scientific">Nostoc punctiforme (strain ATCC 29133 / PCC 73102)</name>
    <dbReference type="NCBI Taxonomy" id="63737"/>
    <lineage>
        <taxon>Bacteria</taxon>
        <taxon>Bacillati</taxon>
        <taxon>Cyanobacteriota</taxon>
        <taxon>Cyanophyceae</taxon>
        <taxon>Nostocales</taxon>
        <taxon>Nostocaceae</taxon>
        <taxon>Nostoc</taxon>
    </lineage>
</organism>
<dbReference type="eggNOG" id="COG0577">
    <property type="taxonomic scope" value="Bacteria"/>
</dbReference>
<dbReference type="AlphaFoldDB" id="B2J645"/>
<dbReference type="PANTHER" id="PTHR43738">
    <property type="entry name" value="ABC TRANSPORTER, MEMBRANE PROTEIN"/>
    <property type="match status" value="1"/>
</dbReference>
<dbReference type="NCBIfam" id="TIGR01185">
    <property type="entry name" value="devC"/>
    <property type="match status" value="1"/>
</dbReference>
<dbReference type="PIRSF" id="PIRSF031773">
    <property type="entry name" value="DevC"/>
    <property type="match status" value="1"/>
</dbReference>
<keyword evidence="2" id="KW-0813">Transport</keyword>
<dbReference type="PANTHER" id="PTHR43738:SF1">
    <property type="entry name" value="HEMIN TRANSPORT SYSTEM PERMEASE PROTEIN HRTB-RELATED"/>
    <property type="match status" value="1"/>
</dbReference>
<reference evidence="10" key="1">
    <citation type="submission" date="2008-04" db="EMBL/GenBank/DDBJ databases">
        <title>Complete sequence of chromosome of Nostoc punctiforme ATCC 29133.</title>
        <authorList>
            <consortium name="US DOE Joint Genome Institute"/>
            <person name="Copeland A."/>
            <person name="Lucas S."/>
            <person name="Lapidus A."/>
            <person name="Glavina del Rio T."/>
            <person name="Dalin E."/>
            <person name="Tice H."/>
            <person name="Pitluck S."/>
            <person name="Chain P."/>
            <person name="Malfatti S."/>
            <person name="Shin M."/>
            <person name="Vergez L."/>
            <person name="Schmutz J."/>
            <person name="Larimer F."/>
            <person name="Land M."/>
            <person name="Hauser L."/>
            <person name="Kyrpides N."/>
            <person name="Kim E."/>
            <person name="Meeks J.C."/>
            <person name="Elhai J."/>
            <person name="Campbell E.L."/>
            <person name="Thiel T."/>
            <person name="Longmire J."/>
            <person name="Potts M."/>
            <person name="Atlas R."/>
        </authorList>
    </citation>
    <scope>NUCLEOTIDE SEQUENCE [LARGE SCALE GENOMIC DNA]</scope>
    <source>
        <strain evidence="10">ATCC 29133 / PCC 73102</strain>
    </source>
</reference>
<dbReference type="GO" id="GO:0005886">
    <property type="term" value="C:plasma membrane"/>
    <property type="evidence" value="ECO:0007669"/>
    <property type="project" value="UniProtKB-SubCell"/>
</dbReference>
<dbReference type="OrthoDB" id="180999at2"/>
<dbReference type="InterPro" id="IPR005891">
    <property type="entry name" value="DevC"/>
</dbReference>
<evidence type="ECO:0000256" key="7">
    <source>
        <dbReference type="SAM" id="Phobius"/>
    </source>
</evidence>
<dbReference type="EMBL" id="CP001037">
    <property type="protein sequence ID" value="ACC80745.1"/>
    <property type="molecule type" value="Genomic_DNA"/>
</dbReference>
<dbReference type="Pfam" id="PF02687">
    <property type="entry name" value="FtsX"/>
    <property type="match status" value="1"/>
</dbReference>
<keyword evidence="4 7" id="KW-0812">Transmembrane</keyword>
<evidence type="ECO:0000256" key="3">
    <source>
        <dbReference type="ARBA" id="ARBA00022475"/>
    </source>
</evidence>
<dbReference type="KEGG" id="npu:Npun_F2140"/>
<dbReference type="InterPro" id="IPR003838">
    <property type="entry name" value="ABC3_permease_C"/>
</dbReference>
<comment type="subcellular location">
    <subcellularLocation>
        <location evidence="1">Cell membrane</location>
        <topology evidence="1">Multi-pass membrane protein</topology>
    </subcellularLocation>
</comment>
<keyword evidence="3" id="KW-1003">Cell membrane</keyword>
<gene>
    <name evidence="9" type="ordered locus">Npun_F2140</name>
</gene>
<dbReference type="EnsemblBacteria" id="ACC80745">
    <property type="protein sequence ID" value="ACC80745"/>
    <property type="gene ID" value="Npun_F2140"/>
</dbReference>
<dbReference type="STRING" id="63737.Npun_F2140"/>
<evidence type="ECO:0000313" key="9">
    <source>
        <dbReference type="EMBL" id="ACC80745.1"/>
    </source>
</evidence>
<reference evidence="9 10" key="2">
    <citation type="journal article" date="2013" name="Plant Physiol.">
        <title>A Nostoc punctiforme Sugar Transporter Necessary to Establish a Cyanobacterium-Plant Symbiosis.</title>
        <authorList>
            <person name="Ekman M."/>
            <person name="Picossi S."/>
            <person name="Campbell E.L."/>
            <person name="Meeks J.C."/>
            <person name="Flores E."/>
        </authorList>
    </citation>
    <scope>NUCLEOTIDE SEQUENCE [LARGE SCALE GENOMIC DNA]</scope>
    <source>
        <strain evidence="10">ATCC 29133 / PCC 73102</strain>
    </source>
</reference>
<dbReference type="HOGENOM" id="CLU_000604_8_9_3"/>
<accession>B2J645</accession>
<evidence type="ECO:0000256" key="6">
    <source>
        <dbReference type="ARBA" id="ARBA00023136"/>
    </source>
</evidence>
<feature type="transmembrane region" description="Helical" evidence="7">
    <location>
        <begin position="311"/>
        <end position="344"/>
    </location>
</feature>
<evidence type="ECO:0000259" key="8">
    <source>
        <dbReference type="Pfam" id="PF02687"/>
    </source>
</evidence>
<dbReference type="InterPro" id="IPR051125">
    <property type="entry name" value="ABC-4/HrtB_transporter"/>
</dbReference>
<keyword evidence="5 7" id="KW-1133">Transmembrane helix</keyword>
<feature type="transmembrane region" description="Helical" evidence="7">
    <location>
        <begin position="267"/>
        <end position="291"/>
    </location>
</feature>
<feature type="domain" description="ABC3 transporter permease C-terminal" evidence="8">
    <location>
        <begin position="276"/>
        <end position="381"/>
    </location>
</feature>
<protein>
    <submittedName>
        <fullName evidence="9">ABC exporter, inner membrane subunit, DevC family</fullName>
    </submittedName>
</protein>
<proteinExistence type="predicted"/>